<comment type="caution">
    <text evidence="2">The sequence shown here is derived from an EMBL/GenBank/DDBJ whole genome shotgun (WGS) entry which is preliminary data.</text>
</comment>
<dbReference type="InterPro" id="IPR027417">
    <property type="entry name" value="P-loop_NTPase"/>
</dbReference>
<evidence type="ECO:0000259" key="1">
    <source>
        <dbReference type="Pfam" id="PF13304"/>
    </source>
</evidence>
<sequence>MIKTISIANYKSIDKLSIDLGRINVFIGENGAGKSNILEAIALAGAASADKLDNEFLTSRGIRVTPPEYMRPAFPDHSPSIPINIEATDSNDEEISLELKNNNNHYSKWERKLKSFNKIDADKFLSAIKIIAKSEGADTIQKIKQALEDLLDSSDKSSSDVSIQLNSMLGSLLMSSHVNSASKTLSSFIIYSPENSALKDPYRIGQIEPLGINGEGLIRLITVISGDQKMSSNYDEIKSSLKLLGWFESLSVVAENPISRIEIQDKYIDQDRRYFDQLSANEGFLLLLFYFTLFASDLTPKFFAIDNIDASLNPKLCQELMKLLTEMSFRHDKQVILTTHNPAILDGINLDDDNQRLFVIRRNSDGHTRCERIRKPESKIPNRAPKKLSELFMSGALGGLPKSF</sequence>
<dbReference type="Proteomes" id="UP000481947">
    <property type="component" value="Unassembled WGS sequence"/>
</dbReference>
<dbReference type="Pfam" id="PF13304">
    <property type="entry name" value="AAA_21"/>
    <property type="match status" value="1"/>
</dbReference>
<feature type="domain" description="ATPase AAA-type core" evidence="1">
    <location>
        <begin position="23"/>
        <end position="346"/>
    </location>
</feature>
<dbReference type="RefSeq" id="WP_161124681.1">
    <property type="nucleotide sequence ID" value="NZ_VYSB01000004.1"/>
</dbReference>
<dbReference type="PANTHER" id="PTHR43581:SF4">
    <property type="entry name" value="ATP_GTP PHOSPHATASE"/>
    <property type="match status" value="1"/>
</dbReference>
<dbReference type="PIRSF" id="PIRSF029347">
    <property type="entry name" value="RecF"/>
    <property type="match status" value="1"/>
</dbReference>
<dbReference type="PANTHER" id="PTHR43581">
    <property type="entry name" value="ATP/GTP PHOSPHATASE"/>
    <property type="match status" value="1"/>
</dbReference>
<dbReference type="InterPro" id="IPR051396">
    <property type="entry name" value="Bact_Antivir_Def_Nuclease"/>
</dbReference>
<evidence type="ECO:0000313" key="3">
    <source>
        <dbReference type="Proteomes" id="UP000481947"/>
    </source>
</evidence>
<dbReference type="EMBL" id="VYSB01000004">
    <property type="protein sequence ID" value="MYZ51670.1"/>
    <property type="molecule type" value="Genomic_DNA"/>
</dbReference>
<dbReference type="InterPro" id="IPR014555">
    <property type="entry name" value="RecF-like"/>
</dbReference>
<proteinExistence type="predicted"/>
<name>A0A7C9J7D3_9BURK</name>
<gene>
    <name evidence="2" type="ORF">F5985_05855</name>
</gene>
<dbReference type="GO" id="GO:0016887">
    <property type="term" value="F:ATP hydrolysis activity"/>
    <property type="evidence" value="ECO:0007669"/>
    <property type="project" value="InterPro"/>
</dbReference>
<dbReference type="InterPro" id="IPR003959">
    <property type="entry name" value="ATPase_AAA_core"/>
</dbReference>
<dbReference type="AlphaFoldDB" id="A0A7C9J7D3"/>
<dbReference type="Gene3D" id="3.40.50.300">
    <property type="entry name" value="P-loop containing nucleotide triphosphate hydrolases"/>
    <property type="match status" value="1"/>
</dbReference>
<protein>
    <submittedName>
        <fullName evidence="2">AAA family ATPase</fullName>
    </submittedName>
</protein>
<reference evidence="2 3" key="1">
    <citation type="submission" date="2019-09" db="EMBL/GenBank/DDBJ databases">
        <title>Identification of Malikia spinosa a prominent benzene-, toluene-, and ethylbenzene-degrading bacterium: enrichment, isolation and whole genome sequencing.</title>
        <authorList>
            <person name="Tancsics A."/>
            <person name="Revesz F."/>
            <person name="Kriszt B."/>
        </authorList>
    </citation>
    <scope>NUCLEOTIDE SEQUENCE [LARGE SCALE GENOMIC DNA]</scope>
    <source>
        <strain evidence="2 3">AB6</strain>
    </source>
</reference>
<evidence type="ECO:0000313" key="2">
    <source>
        <dbReference type="EMBL" id="MYZ51670.1"/>
    </source>
</evidence>
<dbReference type="GO" id="GO:0005524">
    <property type="term" value="F:ATP binding"/>
    <property type="evidence" value="ECO:0007669"/>
    <property type="project" value="InterPro"/>
</dbReference>
<organism evidence="2 3">
    <name type="scientific">Malikia spinosa</name>
    <dbReference type="NCBI Taxonomy" id="86180"/>
    <lineage>
        <taxon>Bacteria</taxon>
        <taxon>Pseudomonadati</taxon>
        <taxon>Pseudomonadota</taxon>
        <taxon>Betaproteobacteria</taxon>
        <taxon>Burkholderiales</taxon>
        <taxon>Comamonadaceae</taxon>
        <taxon>Malikia</taxon>
    </lineage>
</organism>
<accession>A0A7C9J7D3</accession>
<dbReference type="SUPFAM" id="SSF52540">
    <property type="entry name" value="P-loop containing nucleoside triphosphate hydrolases"/>
    <property type="match status" value="1"/>
</dbReference>